<evidence type="ECO:0000313" key="9">
    <source>
        <dbReference type="Proteomes" id="UP001600888"/>
    </source>
</evidence>
<comment type="similarity">
    <text evidence="5">Belongs to the SAT4 family.</text>
</comment>
<feature type="transmembrane region" description="Helical" evidence="6">
    <location>
        <begin position="55"/>
        <end position="80"/>
    </location>
</feature>
<protein>
    <recommendedName>
        <fullName evidence="7">Rhodopsin domain-containing protein</fullName>
    </recommendedName>
</protein>
<evidence type="ECO:0000256" key="2">
    <source>
        <dbReference type="ARBA" id="ARBA00022692"/>
    </source>
</evidence>
<dbReference type="PANTHER" id="PTHR33048">
    <property type="entry name" value="PTH11-LIKE INTEGRAL MEMBRANE PROTEIN (AFU_ORTHOLOGUE AFUA_5G11245)"/>
    <property type="match status" value="1"/>
</dbReference>
<dbReference type="EMBL" id="JBAWTH010000005">
    <property type="protein sequence ID" value="KAL2291758.1"/>
    <property type="molecule type" value="Genomic_DNA"/>
</dbReference>
<evidence type="ECO:0000256" key="1">
    <source>
        <dbReference type="ARBA" id="ARBA00004141"/>
    </source>
</evidence>
<feature type="domain" description="Rhodopsin" evidence="7">
    <location>
        <begin position="11"/>
        <end position="110"/>
    </location>
</feature>
<name>A0ABR4FAN3_9PEZI</name>
<proteinExistence type="inferred from homology"/>
<organism evidence="8 9">
    <name type="scientific">Diaporthe vaccinii</name>
    <dbReference type="NCBI Taxonomy" id="105482"/>
    <lineage>
        <taxon>Eukaryota</taxon>
        <taxon>Fungi</taxon>
        <taxon>Dikarya</taxon>
        <taxon>Ascomycota</taxon>
        <taxon>Pezizomycotina</taxon>
        <taxon>Sordariomycetes</taxon>
        <taxon>Sordariomycetidae</taxon>
        <taxon>Diaporthales</taxon>
        <taxon>Diaporthaceae</taxon>
        <taxon>Diaporthe</taxon>
        <taxon>Diaporthe eres species complex</taxon>
    </lineage>
</organism>
<comment type="caution">
    <text evidence="8">The sequence shown here is derived from an EMBL/GenBank/DDBJ whole genome shotgun (WGS) entry which is preliminary data.</text>
</comment>
<dbReference type="InterPro" id="IPR052337">
    <property type="entry name" value="SAT4-like"/>
</dbReference>
<evidence type="ECO:0000313" key="8">
    <source>
        <dbReference type="EMBL" id="KAL2291758.1"/>
    </source>
</evidence>
<sequence length="244" mass="26961">MWTMFPDQGANCEPQAEIYMLPALIMNIFTDLCIMAIPAPAILTVRTTTQRKISLVIIFSAGIFVMIAAILRVSMVLVGGDGGTAAIWSCREDFVAICVSQVPILRPIFTRRFWTGEMSYGRSGQSKSTIPNQSGNDAFEMGTARKGTIHGSRNDMSKKGNDVTIFSTHGRDSDGDSTDTIINGGIVVNTWVGVEFETTVSQELMGARIGPPMVFNRPTYAFLSTHLYTLKWLCYIFKKKYCRA</sequence>
<accession>A0ABR4FAN3</accession>
<evidence type="ECO:0000259" key="7">
    <source>
        <dbReference type="Pfam" id="PF20684"/>
    </source>
</evidence>
<reference evidence="8 9" key="1">
    <citation type="submission" date="2024-03" db="EMBL/GenBank/DDBJ databases">
        <title>A high-quality draft genome sequence of Diaporthe vaccinii, a causative agent of upright dieback and viscid rot disease in cranberry plants.</title>
        <authorList>
            <person name="Sarrasin M."/>
            <person name="Lang B.F."/>
            <person name="Burger G."/>
        </authorList>
    </citation>
    <scope>NUCLEOTIDE SEQUENCE [LARGE SCALE GENOMIC DNA]</scope>
    <source>
        <strain evidence="8 9">IS7</strain>
    </source>
</reference>
<dbReference type="PANTHER" id="PTHR33048:SF2">
    <property type="entry name" value="SRPK"/>
    <property type="match status" value="1"/>
</dbReference>
<keyword evidence="2 6" id="KW-0812">Transmembrane</keyword>
<dbReference type="InterPro" id="IPR049326">
    <property type="entry name" value="Rhodopsin_dom_fungi"/>
</dbReference>
<keyword evidence="3 6" id="KW-1133">Transmembrane helix</keyword>
<dbReference type="Pfam" id="PF20684">
    <property type="entry name" value="Fung_rhodopsin"/>
    <property type="match status" value="1"/>
</dbReference>
<evidence type="ECO:0000256" key="6">
    <source>
        <dbReference type="SAM" id="Phobius"/>
    </source>
</evidence>
<evidence type="ECO:0000256" key="4">
    <source>
        <dbReference type="ARBA" id="ARBA00023136"/>
    </source>
</evidence>
<gene>
    <name evidence="8" type="ORF">FJTKL_11955</name>
</gene>
<dbReference type="Proteomes" id="UP001600888">
    <property type="component" value="Unassembled WGS sequence"/>
</dbReference>
<evidence type="ECO:0000256" key="3">
    <source>
        <dbReference type="ARBA" id="ARBA00022989"/>
    </source>
</evidence>
<evidence type="ECO:0000256" key="5">
    <source>
        <dbReference type="ARBA" id="ARBA00038359"/>
    </source>
</evidence>
<keyword evidence="9" id="KW-1185">Reference proteome</keyword>
<feature type="transmembrane region" description="Helical" evidence="6">
    <location>
        <begin position="20"/>
        <end position="43"/>
    </location>
</feature>
<comment type="subcellular location">
    <subcellularLocation>
        <location evidence="1">Membrane</location>
        <topology evidence="1">Multi-pass membrane protein</topology>
    </subcellularLocation>
</comment>
<keyword evidence="4 6" id="KW-0472">Membrane</keyword>